<feature type="binding site" evidence="7">
    <location>
        <position position="206"/>
    </location>
    <ligand>
        <name>substrate</name>
    </ligand>
</feature>
<dbReference type="InterPro" id="IPR020082">
    <property type="entry name" value="S-Ado-L-homoCys_hydrolase_CS"/>
</dbReference>
<evidence type="ECO:0000313" key="12">
    <source>
        <dbReference type="EMBL" id="CAD7253830.1"/>
    </source>
</evidence>
<dbReference type="SMART" id="SM00996">
    <property type="entry name" value="AdoHcyase"/>
    <property type="match status" value="1"/>
</dbReference>
<feature type="binding site" evidence="8">
    <location>
        <position position="394"/>
    </location>
    <ligand>
        <name>NAD(+)</name>
        <dbReference type="ChEBI" id="CHEBI:57540"/>
    </ligand>
</feature>
<gene>
    <name evidence="12" type="ORF">DSTB1V02_LOCUS13576</name>
</gene>
<evidence type="ECO:0000256" key="5">
    <source>
        <dbReference type="ARBA" id="ARBA00023027"/>
    </source>
</evidence>
<dbReference type="PANTHER" id="PTHR23420:SF0">
    <property type="entry name" value="ADENOSYLHOMOCYSTEINASE"/>
    <property type="match status" value="1"/>
</dbReference>
<dbReference type="InterPro" id="IPR036291">
    <property type="entry name" value="NAD(P)-bd_dom_sf"/>
</dbReference>
<dbReference type="EMBL" id="LR906317">
    <property type="protein sequence ID" value="CAD7253830.1"/>
    <property type="molecule type" value="Genomic_DNA"/>
</dbReference>
<dbReference type="NCBIfam" id="NF004005">
    <property type="entry name" value="PRK05476.2-3"/>
    <property type="match status" value="1"/>
</dbReference>
<dbReference type="InterPro" id="IPR000043">
    <property type="entry name" value="Adenosylhomocysteinase-like"/>
</dbReference>
<comment type="cofactor">
    <cofactor evidence="8 9">
        <name>NAD(+)</name>
        <dbReference type="ChEBI" id="CHEBI:57540"/>
    </cofactor>
    <text evidence="8 9">Binds 1 NAD(+) per subunit.</text>
</comment>
<keyword evidence="3 9" id="KW-0554">One-carbon metabolism</keyword>
<feature type="binding site" evidence="7">
    <location>
        <position position="146"/>
    </location>
    <ligand>
        <name>substrate</name>
    </ligand>
</feature>
<accession>A0A7R9AGJ3</accession>
<evidence type="ECO:0000313" key="13">
    <source>
        <dbReference type="Proteomes" id="UP000677054"/>
    </source>
</evidence>
<dbReference type="Proteomes" id="UP000677054">
    <property type="component" value="Unassembled WGS sequence"/>
</dbReference>
<dbReference type="CDD" id="cd00401">
    <property type="entry name" value="SAHH"/>
    <property type="match status" value="1"/>
</dbReference>
<dbReference type="EC" id="3.13.2.1" evidence="6 9"/>
<dbReference type="PIRSF" id="PIRSF001109">
    <property type="entry name" value="Ad_hcy_hydrolase"/>
    <property type="match status" value="1"/>
</dbReference>
<name>A0A7R9AGJ3_9CRUS</name>
<dbReference type="SUPFAM" id="SSF51735">
    <property type="entry name" value="NAD(P)-binding Rossmann-fold domains"/>
    <property type="match status" value="1"/>
</dbReference>
<sequence>MNATAKNTQNPGANNESVITDIKLADWGRKEIAIAEHEMPALMGIRAAYQSSQPLKGARIAGSLHMTIQTAVLIETLKDLGADVRWASCNIYSTQDHAAAAIAATGTPVFAVKGETLDEYWDYTHRIFDFGPAGSENEGPNMILDDGGDATLLMHLGQKAAKDPSILDNPKSEEETALYKSIKVKLATDPQWYQRKASKILGVTEETTTGVHRLKEMSAKGTLAFRAINVNDSVTKSKFDNLYGCRESLVDGIKRATDVMIAGKIAVVCGYGDVGKGSAQALRALSAQVWVTEIDPICALQAAMEGYRVVTMDYAADKADIFVTTTGNKNVITHDHMAAMKNEAIVCNIGHFDNEIDVASLEKYQWEEIKPQVDHVIFPDGKRIILLAKGRLVNLGCGTGHPSYVMSSSFANQTLAQIELYSNPDAYDVGQVYVLPKHLDEKVARLQLKNLNSQLTQLTPEQAAYIGVPVEGPYKPDSYRY</sequence>
<dbReference type="UniPathway" id="UPA00314">
    <property type="reaction ID" value="UER00076"/>
</dbReference>
<feature type="binding site" evidence="8">
    <location>
        <begin position="272"/>
        <end position="277"/>
    </location>
    <ligand>
        <name>NAD(+)</name>
        <dbReference type="ChEBI" id="CHEBI:57540"/>
    </ligand>
</feature>
<evidence type="ECO:0000256" key="6">
    <source>
        <dbReference type="ARBA" id="ARBA00034527"/>
    </source>
</evidence>
<dbReference type="GO" id="GO:0005829">
    <property type="term" value="C:cytosol"/>
    <property type="evidence" value="ECO:0007669"/>
    <property type="project" value="TreeGrafter"/>
</dbReference>
<feature type="binding site" evidence="8">
    <location>
        <position position="401"/>
    </location>
    <ligand>
        <name>NAD(+)</name>
        <dbReference type="ChEBI" id="CHEBI:57540"/>
    </ligand>
</feature>
<dbReference type="PANTHER" id="PTHR23420">
    <property type="entry name" value="ADENOSYLHOMOCYSTEINASE"/>
    <property type="match status" value="1"/>
</dbReference>
<evidence type="ECO:0000256" key="3">
    <source>
        <dbReference type="ARBA" id="ARBA00022563"/>
    </source>
</evidence>
<protein>
    <recommendedName>
        <fullName evidence="6 9">Adenosylhomocysteinase</fullName>
        <ecNumber evidence="6 9">3.13.2.1</ecNumber>
    </recommendedName>
</protein>
<dbReference type="InterPro" id="IPR015878">
    <property type="entry name" value="Ado_hCys_hydrolase_NAD-bd"/>
</dbReference>
<dbReference type="EMBL" id="CAJPEV010006800">
    <property type="protein sequence ID" value="CAG0904383.1"/>
    <property type="molecule type" value="Genomic_DNA"/>
</dbReference>
<dbReference type="SMART" id="SM00997">
    <property type="entry name" value="AdoHcyase_NAD"/>
    <property type="match status" value="1"/>
</dbReference>
<organism evidence="12">
    <name type="scientific">Darwinula stevensoni</name>
    <dbReference type="NCBI Taxonomy" id="69355"/>
    <lineage>
        <taxon>Eukaryota</taxon>
        <taxon>Metazoa</taxon>
        <taxon>Ecdysozoa</taxon>
        <taxon>Arthropoda</taxon>
        <taxon>Crustacea</taxon>
        <taxon>Oligostraca</taxon>
        <taxon>Ostracoda</taxon>
        <taxon>Podocopa</taxon>
        <taxon>Podocopida</taxon>
        <taxon>Darwinulocopina</taxon>
        <taxon>Darwinuloidea</taxon>
        <taxon>Darwinulidae</taxon>
        <taxon>Darwinula</taxon>
    </lineage>
</organism>
<feature type="binding site" evidence="8">
    <location>
        <begin position="349"/>
        <end position="351"/>
    </location>
    <ligand>
        <name>NAD(+)</name>
        <dbReference type="ChEBI" id="CHEBI:57540"/>
    </ligand>
</feature>
<feature type="binding site" evidence="7">
    <location>
        <position position="236"/>
    </location>
    <ligand>
        <name>substrate</name>
    </ligand>
</feature>
<evidence type="ECO:0000256" key="7">
    <source>
        <dbReference type="PIRSR" id="PIRSR001109-1"/>
    </source>
</evidence>
<feature type="binding site" evidence="7">
    <location>
        <position position="240"/>
    </location>
    <ligand>
        <name>substrate</name>
    </ligand>
</feature>
<evidence type="ECO:0000256" key="1">
    <source>
        <dbReference type="ARBA" id="ARBA00005195"/>
    </source>
</evidence>
<evidence type="ECO:0000256" key="4">
    <source>
        <dbReference type="ARBA" id="ARBA00022801"/>
    </source>
</evidence>
<dbReference type="Gene3D" id="3.40.50.1480">
    <property type="entry name" value="Adenosylhomocysteinase-like"/>
    <property type="match status" value="1"/>
</dbReference>
<dbReference type="NCBIfam" id="TIGR00936">
    <property type="entry name" value="ahcY"/>
    <property type="match status" value="1"/>
</dbReference>
<dbReference type="Pfam" id="PF00670">
    <property type="entry name" value="AdoHcyase_NAD"/>
    <property type="match status" value="1"/>
</dbReference>
<feature type="domain" description="S-adenosyl-L-homocysteine hydrolase NAD binding" evidence="11">
    <location>
        <begin position="241"/>
        <end position="400"/>
    </location>
</feature>
<dbReference type="GO" id="GO:0033353">
    <property type="term" value="P:S-adenosylmethionine cycle"/>
    <property type="evidence" value="ECO:0007669"/>
    <property type="project" value="TreeGrafter"/>
</dbReference>
<evidence type="ECO:0000256" key="2">
    <source>
        <dbReference type="ARBA" id="ARBA00007122"/>
    </source>
</evidence>
<evidence type="ECO:0000256" key="10">
    <source>
        <dbReference type="RuleBase" id="RU004166"/>
    </source>
</evidence>
<keyword evidence="4 9" id="KW-0378">Hydrolase</keyword>
<comment type="similarity">
    <text evidence="2 10">Belongs to the adenosylhomocysteinase family.</text>
</comment>
<evidence type="ECO:0000256" key="9">
    <source>
        <dbReference type="RuleBase" id="RU000548"/>
    </source>
</evidence>
<keyword evidence="13" id="KW-1185">Reference proteome</keyword>
<proteinExistence type="inferred from homology"/>
<dbReference type="GO" id="GO:0004013">
    <property type="term" value="F:adenosylhomocysteinase activity"/>
    <property type="evidence" value="ECO:0007669"/>
    <property type="project" value="UniProtKB-EC"/>
</dbReference>
<feature type="binding site" evidence="7">
    <location>
        <position position="67"/>
    </location>
    <ligand>
        <name>substrate</name>
    </ligand>
</feature>
<dbReference type="FunFam" id="3.40.50.720:FF:000004">
    <property type="entry name" value="Adenosylhomocysteinase"/>
    <property type="match status" value="1"/>
</dbReference>
<evidence type="ECO:0000259" key="11">
    <source>
        <dbReference type="SMART" id="SM00997"/>
    </source>
</evidence>
<dbReference type="PROSITE" id="PS00739">
    <property type="entry name" value="ADOHCYASE_2"/>
    <property type="match status" value="1"/>
</dbReference>
<reference evidence="12" key="1">
    <citation type="submission" date="2020-11" db="EMBL/GenBank/DDBJ databases">
        <authorList>
            <person name="Tran Van P."/>
        </authorList>
    </citation>
    <scope>NUCLEOTIDE SEQUENCE</scope>
</reference>
<dbReference type="SUPFAM" id="SSF52283">
    <property type="entry name" value="Formate/glycerate dehydrogenase catalytic domain-like"/>
    <property type="match status" value="1"/>
</dbReference>
<dbReference type="OrthoDB" id="10007170at2759"/>
<feature type="binding site" evidence="8">
    <location>
        <position position="293"/>
    </location>
    <ligand>
        <name>NAD(+)</name>
        <dbReference type="ChEBI" id="CHEBI:57540"/>
    </ligand>
</feature>
<comment type="catalytic activity">
    <reaction evidence="9">
        <text>S-adenosyl-L-homocysteine + H2O = L-homocysteine + adenosine</text>
        <dbReference type="Rhea" id="RHEA:21708"/>
        <dbReference type="ChEBI" id="CHEBI:15377"/>
        <dbReference type="ChEBI" id="CHEBI:16335"/>
        <dbReference type="ChEBI" id="CHEBI:57856"/>
        <dbReference type="ChEBI" id="CHEBI:58199"/>
        <dbReference type="EC" id="3.13.2.1"/>
    </reaction>
</comment>
<feature type="binding site" evidence="8">
    <location>
        <begin position="207"/>
        <end position="209"/>
    </location>
    <ligand>
        <name>NAD(+)</name>
        <dbReference type="ChEBI" id="CHEBI:57540"/>
    </ligand>
</feature>
<evidence type="ECO:0000256" key="8">
    <source>
        <dbReference type="PIRSR" id="PIRSR001109-2"/>
    </source>
</evidence>
<dbReference type="GO" id="GO:0006730">
    <property type="term" value="P:one-carbon metabolic process"/>
    <property type="evidence" value="ECO:0007669"/>
    <property type="project" value="UniProtKB-KW"/>
</dbReference>
<dbReference type="Pfam" id="PF05221">
    <property type="entry name" value="AdoHcyase"/>
    <property type="match status" value="1"/>
</dbReference>
<dbReference type="InterPro" id="IPR042172">
    <property type="entry name" value="Adenosylhomocyst_ase-like_sf"/>
</dbReference>
<dbReference type="Gene3D" id="3.40.50.720">
    <property type="entry name" value="NAD(P)-binding Rossmann-like Domain"/>
    <property type="match status" value="1"/>
</dbReference>
<dbReference type="PROSITE" id="PS00738">
    <property type="entry name" value="ADOHCYASE_1"/>
    <property type="match status" value="1"/>
</dbReference>
<comment type="pathway">
    <text evidence="1 9">Amino-acid biosynthesis; L-homocysteine biosynthesis; L-homocysteine from S-adenosyl-L-homocysteine: step 1/1.</text>
</comment>
<dbReference type="HAMAP" id="MF_00563">
    <property type="entry name" value="AdoHcyase"/>
    <property type="match status" value="1"/>
</dbReference>
<keyword evidence="5 8" id="KW-0520">NAD</keyword>
<dbReference type="AlphaFoldDB" id="A0A7R9AGJ3"/>